<dbReference type="EMBL" id="JBBNAE010000002">
    <property type="protein sequence ID" value="KAK9144783.1"/>
    <property type="molecule type" value="Genomic_DNA"/>
</dbReference>
<gene>
    <name evidence="2" type="ORF">Sjap_004686</name>
</gene>
<protein>
    <submittedName>
        <fullName evidence="2">Uncharacterized protein</fullName>
    </submittedName>
</protein>
<keyword evidence="1" id="KW-0812">Transmembrane</keyword>
<keyword evidence="3" id="KW-1185">Reference proteome</keyword>
<proteinExistence type="predicted"/>
<accession>A0AAP0K471</accession>
<dbReference type="Proteomes" id="UP001417504">
    <property type="component" value="Unassembled WGS sequence"/>
</dbReference>
<feature type="transmembrane region" description="Helical" evidence="1">
    <location>
        <begin position="20"/>
        <end position="39"/>
    </location>
</feature>
<keyword evidence="1" id="KW-0472">Membrane</keyword>
<organism evidence="2 3">
    <name type="scientific">Stephania japonica</name>
    <dbReference type="NCBI Taxonomy" id="461633"/>
    <lineage>
        <taxon>Eukaryota</taxon>
        <taxon>Viridiplantae</taxon>
        <taxon>Streptophyta</taxon>
        <taxon>Embryophyta</taxon>
        <taxon>Tracheophyta</taxon>
        <taxon>Spermatophyta</taxon>
        <taxon>Magnoliopsida</taxon>
        <taxon>Ranunculales</taxon>
        <taxon>Menispermaceae</taxon>
        <taxon>Menispermoideae</taxon>
        <taxon>Cissampelideae</taxon>
        <taxon>Stephania</taxon>
    </lineage>
</organism>
<evidence type="ECO:0000256" key="1">
    <source>
        <dbReference type="SAM" id="Phobius"/>
    </source>
</evidence>
<reference evidence="2 3" key="1">
    <citation type="submission" date="2024-01" db="EMBL/GenBank/DDBJ databases">
        <title>Genome assemblies of Stephania.</title>
        <authorList>
            <person name="Yang L."/>
        </authorList>
    </citation>
    <scope>NUCLEOTIDE SEQUENCE [LARGE SCALE GENOMIC DNA]</scope>
    <source>
        <strain evidence="2">QJT</strain>
        <tissue evidence="2">Leaf</tissue>
    </source>
</reference>
<evidence type="ECO:0000313" key="3">
    <source>
        <dbReference type="Proteomes" id="UP001417504"/>
    </source>
</evidence>
<sequence>MEDERQGGVKVEDEEISLEFSFDLVIFCIFYVLSTSGFVTQDRANTVCSASTDRPDG</sequence>
<comment type="caution">
    <text evidence="2">The sequence shown here is derived from an EMBL/GenBank/DDBJ whole genome shotgun (WGS) entry which is preliminary data.</text>
</comment>
<name>A0AAP0K471_9MAGN</name>
<dbReference type="AlphaFoldDB" id="A0AAP0K471"/>
<keyword evidence="1" id="KW-1133">Transmembrane helix</keyword>
<evidence type="ECO:0000313" key="2">
    <source>
        <dbReference type="EMBL" id="KAK9144783.1"/>
    </source>
</evidence>